<proteinExistence type="predicted"/>
<reference evidence="1" key="1">
    <citation type="journal article" date="2021" name="Proc. Natl. Acad. Sci. U.S.A.">
        <title>A Catalog of Tens of Thousands of Viruses from Human Metagenomes Reveals Hidden Associations with Chronic Diseases.</title>
        <authorList>
            <person name="Tisza M.J."/>
            <person name="Buck C.B."/>
        </authorList>
    </citation>
    <scope>NUCLEOTIDE SEQUENCE</scope>
    <source>
        <strain evidence="1">CtjKY6</strain>
    </source>
</reference>
<organism evidence="1">
    <name type="scientific">Siphoviridae sp. ctjKY6</name>
    <dbReference type="NCBI Taxonomy" id="2825631"/>
    <lineage>
        <taxon>Viruses</taxon>
        <taxon>Duplodnaviria</taxon>
        <taxon>Heunggongvirae</taxon>
        <taxon>Uroviricota</taxon>
        <taxon>Caudoviricetes</taxon>
    </lineage>
</organism>
<dbReference type="EMBL" id="BK016165">
    <property type="protein sequence ID" value="DAF99407.1"/>
    <property type="molecule type" value="Genomic_DNA"/>
</dbReference>
<sequence>MRVTVRIPLGLAQYRVFPRNSAASGCAPSLCARGRAIITQPLTTPV</sequence>
<accession>A0A8S5UY41</accession>
<protein>
    <submittedName>
        <fullName evidence="1">Uncharacterized protein</fullName>
    </submittedName>
</protein>
<name>A0A8S5UY41_9CAUD</name>
<evidence type="ECO:0000313" key="1">
    <source>
        <dbReference type="EMBL" id="DAF99407.1"/>
    </source>
</evidence>